<organism evidence="1 2">
    <name type="scientific">Allokutzneria oryzae</name>
    <dbReference type="NCBI Taxonomy" id="1378989"/>
    <lineage>
        <taxon>Bacteria</taxon>
        <taxon>Bacillati</taxon>
        <taxon>Actinomycetota</taxon>
        <taxon>Actinomycetes</taxon>
        <taxon>Pseudonocardiales</taxon>
        <taxon>Pseudonocardiaceae</taxon>
        <taxon>Allokutzneria</taxon>
    </lineage>
</organism>
<proteinExistence type="predicted"/>
<dbReference type="PANTHER" id="PTHR38479:SF2">
    <property type="entry name" value="WINGED HELIX DNA-BINDING DOMAIN-CONTAINING PROTEIN"/>
    <property type="match status" value="1"/>
</dbReference>
<keyword evidence="2" id="KW-1185">Reference proteome</keyword>
<comment type="caution">
    <text evidence="1">The sequence shown here is derived from an EMBL/GenBank/DDBJ whole genome shotgun (WGS) entry which is preliminary data.</text>
</comment>
<keyword evidence="1" id="KW-0238">DNA-binding</keyword>
<evidence type="ECO:0000313" key="2">
    <source>
        <dbReference type="Proteomes" id="UP001589693"/>
    </source>
</evidence>
<dbReference type="Proteomes" id="UP001589693">
    <property type="component" value="Unassembled WGS sequence"/>
</dbReference>
<name>A0ABV6A1S5_9PSEU</name>
<reference evidence="1 2" key="1">
    <citation type="submission" date="2024-09" db="EMBL/GenBank/DDBJ databases">
        <authorList>
            <person name="Sun Q."/>
            <person name="Mori K."/>
        </authorList>
    </citation>
    <scope>NUCLEOTIDE SEQUENCE [LARGE SCALE GENOMIC DNA]</scope>
    <source>
        <strain evidence="1 2">TBRC 7907</strain>
    </source>
</reference>
<protein>
    <submittedName>
        <fullName evidence="1">Winged helix DNA-binding domain-containing protein</fullName>
    </submittedName>
</protein>
<dbReference type="Pfam" id="PF06224">
    <property type="entry name" value="AlkZ-like"/>
    <property type="match status" value="1"/>
</dbReference>
<dbReference type="RefSeq" id="WP_377854154.1">
    <property type="nucleotide sequence ID" value="NZ_JBHLZU010000018.1"/>
</dbReference>
<gene>
    <name evidence="1" type="ORF">ACFFQA_19935</name>
</gene>
<evidence type="ECO:0000313" key="1">
    <source>
        <dbReference type="EMBL" id="MFB9906214.1"/>
    </source>
</evidence>
<dbReference type="PANTHER" id="PTHR38479">
    <property type="entry name" value="LMO0824 PROTEIN"/>
    <property type="match status" value="1"/>
</dbReference>
<dbReference type="GO" id="GO:0003677">
    <property type="term" value="F:DNA binding"/>
    <property type="evidence" value="ECO:0007669"/>
    <property type="project" value="UniProtKB-KW"/>
</dbReference>
<sequence>MGERLSLVEQNRALLARQGLLDRWNAPLTDVVEAVGALQAQQWGALPVALWSRLHDFSTEDLHRAFEGQELVAGQFLRGTLHAVSAREQPEYSMVVDAGGLNTWQRTKSESSPRAAELRAALREYTLGVTRTVDETCLFIEDWLAANPGVVAEEEAQFQRERKWRPFRATSDFMRWPANGEWGGKAPEAFRAAPCPPGEGPGAEEALSVVVRCHVRAFGPVTVEDVAYWMGWKVPPVRKVLEKQGDLLRFTDEAGRTLYDLPDSPRPDAETVAPVRFLAPFDSVLLAYEAKRRQRILPDEHKAAVYMKANLRVLPTFLVDGLVAGLWSSEVKRREATLTLRPFGKLSAKVRKALVAEGERLARFSHPEAKGHHVVVGG</sequence>
<dbReference type="InterPro" id="IPR009351">
    <property type="entry name" value="AlkZ-like"/>
</dbReference>
<dbReference type="EMBL" id="JBHLZU010000018">
    <property type="protein sequence ID" value="MFB9906214.1"/>
    <property type="molecule type" value="Genomic_DNA"/>
</dbReference>
<accession>A0ABV6A1S5</accession>